<keyword evidence="4" id="KW-1003">Cell membrane</keyword>
<evidence type="ECO:0000256" key="2">
    <source>
        <dbReference type="ARBA" id="ARBA00008536"/>
    </source>
</evidence>
<dbReference type="SUPFAM" id="SSF56112">
    <property type="entry name" value="Protein kinase-like (PK-like)"/>
    <property type="match status" value="1"/>
</dbReference>
<evidence type="ECO:0000256" key="11">
    <source>
        <dbReference type="ARBA" id="ARBA00023170"/>
    </source>
</evidence>
<evidence type="ECO:0000259" key="14">
    <source>
        <dbReference type="PROSITE" id="PS50011"/>
    </source>
</evidence>
<dbReference type="GO" id="GO:0002229">
    <property type="term" value="P:defense response to oomycetes"/>
    <property type="evidence" value="ECO:0007669"/>
    <property type="project" value="UniProtKB-ARBA"/>
</dbReference>
<dbReference type="Gene3D" id="1.10.510.10">
    <property type="entry name" value="Transferase(Phosphotransferase) domain 1"/>
    <property type="match status" value="1"/>
</dbReference>
<comment type="caution">
    <text evidence="15">The sequence shown here is derived from an EMBL/GenBank/DDBJ whole genome shotgun (WGS) entry which is preliminary data.</text>
</comment>
<protein>
    <recommendedName>
        <fullName evidence="14">Protein kinase domain-containing protein</fullName>
    </recommendedName>
</protein>
<evidence type="ECO:0000256" key="6">
    <source>
        <dbReference type="ARBA" id="ARBA00022729"/>
    </source>
</evidence>
<keyword evidence="16" id="KW-1185">Reference proteome</keyword>
<name>A0AAV7DU25_ARIFI</name>
<keyword evidence="12" id="KW-0325">Glycoprotein</keyword>
<evidence type="ECO:0000256" key="8">
    <source>
        <dbReference type="ARBA" id="ARBA00022840"/>
    </source>
</evidence>
<evidence type="ECO:0000256" key="7">
    <source>
        <dbReference type="ARBA" id="ARBA00022741"/>
    </source>
</evidence>
<accession>A0AAV7DU25</accession>
<dbReference type="InterPro" id="IPR050528">
    <property type="entry name" value="L-type_Lectin-RKs"/>
</dbReference>
<dbReference type="FunFam" id="1.10.510.10:FF:000240">
    <property type="entry name" value="Lectin-domain containing receptor kinase A4.3"/>
    <property type="match status" value="1"/>
</dbReference>
<gene>
    <name evidence="15" type="ORF">H6P81_020272</name>
</gene>
<proteinExistence type="inferred from homology"/>
<keyword evidence="10" id="KW-0472">Membrane</keyword>
<dbReference type="PANTHER" id="PTHR27007">
    <property type="match status" value="1"/>
</dbReference>
<evidence type="ECO:0000256" key="5">
    <source>
        <dbReference type="ARBA" id="ARBA00022692"/>
    </source>
</evidence>
<feature type="compositionally biased region" description="Polar residues" evidence="13">
    <location>
        <begin position="197"/>
        <end position="216"/>
    </location>
</feature>
<dbReference type="PROSITE" id="PS50011">
    <property type="entry name" value="PROTEIN_KINASE_DOM"/>
    <property type="match status" value="1"/>
</dbReference>
<dbReference type="InterPro" id="IPR011009">
    <property type="entry name" value="Kinase-like_dom_sf"/>
</dbReference>
<comment type="similarity">
    <text evidence="3">In the C-terminal section; belongs to the protein kinase superfamily. Ser/Thr protein kinase family.</text>
</comment>
<keyword evidence="6" id="KW-0732">Signal</keyword>
<evidence type="ECO:0000256" key="4">
    <source>
        <dbReference type="ARBA" id="ARBA00022475"/>
    </source>
</evidence>
<sequence length="216" mass="23823">MFVAVKKISSGSRQGKKEYLTEVKVISSLRHRNLVRLIGWCHGQGDFGLAKLMDHELGPKTTGLAGTWGYLAPEYISKGKASKESDVYSFGIVALEIACGRKALESMDDESMVVRLVERVWELHGNGRVMEAVDTRLGTDFDVIQMERLMVVGLWCAHPDHSLRPSIKQAIQVLSLEAPLPELPQTMPVAIYRAPTGTESQSSHGSITYTSVPEGR</sequence>
<dbReference type="InterPro" id="IPR000719">
    <property type="entry name" value="Prot_kinase_dom"/>
</dbReference>
<reference evidence="15 16" key="1">
    <citation type="submission" date="2021-07" db="EMBL/GenBank/DDBJ databases">
        <title>The Aristolochia fimbriata genome: insights into angiosperm evolution, floral development and chemical biosynthesis.</title>
        <authorList>
            <person name="Jiao Y."/>
        </authorList>
    </citation>
    <scope>NUCLEOTIDE SEQUENCE [LARGE SCALE GENOMIC DNA]</scope>
    <source>
        <strain evidence="15">IBCAS-2021</strain>
        <tissue evidence="15">Leaf</tissue>
    </source>
</reference>
<dbReference type="GO" id="GO:0004672">
    <property type="term" value="F:protein kinase activity"/>
    <property type="evidence" value="ECO:0007669"/>
    <property type="project" value="InterPro"/>
</dbReference>
<dbReference type="GO" id="GO:0005886">
    <property type="term" value="C:plasma membrane"/>
    <property type="evidence" value="ECO:0007669"/>
    <property type="project" value="UniProtKB-SubCell"/>
</dbReference>
<dbReference type="GO" id="GO:0005524">
    <property type="term" value="F:ATP binding"/>
    <property type="evidence" value="ECO:0007669"/>
    <property type="project" value="UniProtKB-KW"/>
</dbReference>
<evidence type="ECO:0000313" key="16">
    <source>
        <dbReference type="Proteomes" id="UP000825729"/>
    </source>
</evidence>
<evidence type="ECO:0000256" key="10">
    <source>
        <dbReference type="ARBA" id="ARBA00023136"/>
    </source>
</evidence>
<keyword evidence="7" id="KW-0547">Nucleotide-binding</keyword>
<dbReference type="Pfam" id="PF00069">
    <property type="entry name" value="Pkinase"/>
    <property type="match status" value="1"/>
</dbReference>
<evidence type="ECO:0000256" key="13">
    <source>
        <dbReference type="SAM" id="MobiDB-lite"/>
    </source>
</evidence>
<dbReference type="AlphaFoldDB" id="A0AAV7DU25"/>
<evidence type="ECO:0000256" key="12">
    <source>
        <dbReference type="ARBA" id="ARBA00023180"/>
    </source>
</evidence>
<organism evidence="15 16">
    <name type="scientific">Aristolochia fimbriata</name>
    <name type="common">White veined hardy Dutchman's pipe vine</name>
    <dbReference type="NCBI Taxonomy" id="158543"/>
    <lineage>
        <taxon>Eukaryota</taxon>
        <taxon>Viridiplantae</taxon>
        <taxon>Streptophyta</taxon>
        <taxon>Embryophyta</taxon>
        <taxon>Tracheophyta</taxon>
        <taxon>Spermatophyta</taxon>
        <taxon>Magnoliopsida</taxon>
        <taxon>Magnoliidae</taxon>
        <taxon>Piperales</taxon>
        <taxon>Aristolochiaceae</taxon>
        <taxon>Aristolochia</taxon>
    </lineage>
</organism>
<dbReference type="Proteomes" id="UP000825729">
    <property type="component" value="Unassembled WGS sequence"/>
</dbReference>
<dbReference type="EMBL" id="JAINDJ010000008">
    <property type="protein sequence ID" value="KAG9440107.1"/>
    <property type="molecule type" value="Genomic_DNA"/>
</dbReference>
<feature type="region of interest" description="Disordered" evidence="13">
    <location>
        <begin position="195"/>
        <end position="216"/>
    </location>
</feature>
<comment type="subcellular location">
    <subcellularLocation>
        <location evidence="1">Cell membrane</location>
        <topology evidence="1">Single-pass type I membrane protein</topology>
    </subcellularLocation>
</comment>
<dbReference type="Gene3D" id="3.30.200.20">
    <property type="entry name" value="Phosphorylase Kinase, domain 1"/>
    <property type="match status" value="1"/>
</dbReference>
<feature type="domain" description="Protein kinase" evidence="14">
    <location>
        <begin position="1"/>
        <end position="183"/>
    </location>
</feature>
<comment type="similarity">
    <text evidence="2">In the N-terminal section; belongs to the leguminous lectin family.</text>
</comment>
<keyword evidence="11" id="KW-0675">Receptor</keyword>
<evidence type="ECO:0000256" key="3">
    <source>
        <dbReference type="ARBA" id="ARBA00010217"/>
    </source>
</evidence>
<keyword evidence="9" id="KW-1133">Transmembrane helix</keyword>
<keyword evidence="8" id="KW-0067">ATP-binding</keyword>
<evidence type="ECO:0000256" key="1">
    <source>
        <dbReference type="ARBA" id="ARBA00004251"/>
    </source>
</evidence>
<keyword evidence="5" id="KW-0812">Transmembrane</keyword>
<evidence type="ECO:0000313" key="15">
    <source>
        <dbReference type="EMBL" id="KAG9440107.1"/>
    </source>
</evidence>
<evidence type="ECO:0000256" key="9">
    <source>
        <dbReference type="ARBA" id="ARBA00022989"/>
    </source>
</evidence>